<dbReference type="PANTHER" id="PTHR48475:SF1">
    <property type="entry name" value="RNASE H TYPE-1 DOMAIN-CONTAINING PROTEIN"/>
    <property type="match status" value="1"/>
</dbReference>
<dbReference type="AlphaFoldDB" id="A0AAD4UVW6"/>
<proteinExistence type="predicted"/>
<evidence type="ECO:0000313" key="3">
    <source>
        <dbReference type="Proteomes" id="UP001054821"/>
    </source>
</evidence>
<reference evidence="2 3" key="1">
    <citation type="journal article" date="2022" name="G3 (Bethesda)">
        <title>Whole-genome sequence and methylome profiling of the almond [Prunus dulcis (Mill.) D.A. Webb] cultivar 'Nonpareil'.</title>
        <authorList>
            <person name="D'Amico-Willman K.M."/>
            <person name="Ouma W.Z."/>
            <person name="Meulia T."/>
            <person name="Sideli G.M."/>
            <person name="Gradziel T.M."/>
            <person name="Fresnedo-Ramirez J."/>
        </authorList>
    </citation>
    <scope>NUCLEOTIDE SEQUENCE [LARGE SCALE GENOMIC DNA]</scope>
    <source>
        <strain evidence="2">Clone GOH B32 T37-40</strain>
    </source>
</reference>
<feature type="domain" description="Integrase zinc-binding" evidence="1">
    <location>
        <begin position="150"/>
        <end position="202"/>
    </location>
</feature>
<dbReference type="Gene3D" id="3.30.420.10">
    <property type="entry name" value="Ribonuclease H-like superfamily/Ribonuclease H"/>
    <property type="match status" value="1"/>
</dbReference>
<dbReference type="Pfam" id="PF17921">
    <property type="entry name" value="Integrase_H2C2"/>
    <property type="match status" value="1"/>
</dbReference>
<dbReference type="PANTHER" id="PTHR48475">
    <property type="entry name" value="RIBONUCLEASE H"/>
    <property type="match status" value="1"/>
</dbReference>
<gene>
    <name evidence="2" type="ORF">L3X38_042060</name>
</gene>
<name>A0AAD4UVW6_PRUDU</name>
<dbReference type="EMBL" id="JAJFAZ020000008">
    <property type="protein sequence ID" value="KAI5312886.1"/>
    <property type="molecule type" value="Genomic_DNA"/>
</dbReference>
<keyword evidence="3" id="KW-1185">Reference proteome</keyword>
<dbReference type="GO" id="GO:0003676">
    <property type="term" value="F:nucleic acid binding"/>
    <property type="evidence" value="ECO:0007669"/>
    <property type="project" value="InterPro"/>
</dbReference>
<accession>A0AAD4UVW6</accession>
<comment type="caution">
    <text evidence="2">The sequence shown here is derived from an EMBL/GenBank/DDBJ whole genome shotgun (WGS) entry which is preliminary data.</text>
</comment>
<dbReference type="InterPro" id="IPR041588">
    <property type="entry name" value="Integrase_H2C2"/>
</dbReference>
<dbReference type="InterPro" id="IPR012337">
    <property type="entry name" value="RNaseH-like_sf"/>
</dbReference>
<protein>
    <recommendedName>
        <fullName evidence="1">Integrase zinc-binding domain-containing protein</fullName>
    </recommendedName>
</protein>
<evidence type="ECO:0000313" key="2">
    <source>
        <dbReference type="EMBL" id="KAI5312886.1"/>
    </source>
</evidence>
<dbReference type="SUPFAM" id="SSF53098">
    <property type="entry name" value="Ribonuclease H-like"/>
    <property type="match status" value="1"/>
</dbReference>
<organism evidence="2 3">
    <name type="scientific">Prunus dulcis</name>
    <name type="common">Almond</name>
    <name type="synonym">Amygdalus dulcis</name>
    <dbReference type="NCBI Taxonomy" id="3755"/>
    <lineage>
        <taxon>Eukaryota</taxon>
        <taxon>Viridiplantae</taxon>
        <taxon>Streptophyta</taxon>
        <taxon>Embryophyta</taxon>
        <taxon>Tracheophyta</taxon>
        <taxon>Spermatophyta</taxon>
        <taxon>Magnoliopsida</taxon>
        <taxon>eudicotyledons</taxon>
        <taxon>Gunneridae</taxon>
        <taxon>Pentapetalae</taxon>
        <taxon>rosids</taxon>
        <taxon>fabids</taxon>
        <taxon>Rosales</taxon>
        <taxon>Rosaceae</taxon>
        <taxon>Amygdaloideae</taxon>
        <taxon>Amygdaleae</taxon>
        <taxon>Prunus</taxon>
    </lineage>
</organism>
<dbReference type="InterPro" id="IPR036397">
    <property type="entry name" value="RNaseH_sf"/>
</dbReference>
<dbReference type="Proteomes" id="UP001054821">
    <property type="component" value="Chromosome 8"/>
</dbReference>
<evidence type="ECO:0000259" key="1">
    <source>
        <dbReference type="Pfam" id="PF17921"/>
    </source>
</evidence>
<dbReference type="Gene3D" id="1.10.340.70">
    <property type="match status" value="1"/>
</dbReference>
<sequence length="448" mass="51014">MLVLEQLSGDYKVTSRALLGYHALASQMIKDLDEVILTHLLREHNSQANVMAQLASGVQISKGLSEELFKVEKRSLSSIFERRISPEVMVLTVTPDDWRHEIISYLKAPNGPHSQQVWRRARYYVIRDEILFRIGSDDLLMKCLGKKEQLIAMTEVHDGICGAYQAGIKMRWLWRRHGYYWPTILKDCIEYAKGCQDCQRHGPIQHVPAEPMNPIVKVWPFKGWTMDVIGQIHTESSKGHKYILVATDFFKKWVEAVPLKKVTQAEAVQAAIRNWGVRIVSTPYNPQSNGQAEASNKVIKGILGKTIENNPKEWHSLLSNTLWAYRTSRRSGTGTTPFALSYGHDVVLPVKISVGSLRMARHGEWSKDEYNQVMAQELDDLDEVRLDALDKLKAQKETVARAYDIRTKAKGFGVGDLVWKTILLIGFKDPKFGKWSPTWKAHSSSTKF</sequence>